<reference evidence="1 2" key="1">
    <citation type="submission" date="2023-08" db="EMBL/GenBank/DDBJ databases">
        <title>Functional and genomic diversity of the sorghum phyllosphere microbiome.</title>
        <authorList>
            <person name="Shade A."/>
        </authorList>
    </citation>
    <scope>NUCLEOTIDE SEQUENCE [LARGE SCALE GENOMIC DNA]</scope>
    <source>
        <strain evidence="1 2">SORGH_AS_0335</strain>
    </source>
</reference>
<sequence>MPTNNVQPLILGQADALHEGWALLLKIARQDEIAALLQQTEQALPWEMHQQELLSAKDVFLPRAAP</sequence>
<gene>
    <name evidence="1" type="ORF">QE399_001306</name>
</gene>
<dbReference type="EMBL" id="JAVIZX010000001">
    <property type="protein sequence ID" value="MDR6213617.1"/>
    <property type="molecule type" value="Genomic_DNA"/>
</dbReference>
<dbReference type="Proteomes" id="UP001267710">
    <property type="component" value="Unassembled WGS sequence"/>
</dbReference>
<organism evidence="1 2">
    <name type="scientific">Paracidovorax wautersii</name>
    <dbReference type="NCBI Taxonomy" id="1177982"/>
    <lineage>
        <taxon>Bacteria</taxon>
        <taxon>Pseudomonadati</taxon>
        <taxon>Pseudomonadota</taxon>
        <taxon>Betaproteobacteria</taxon>
        <taxon>Burkholderiales</taxon>
        <taxon>Comamonadaceae</taxon>
        <taxon>Paracidovorax</taxon>
    </lineage>
</organism>
<accession>A0ABU1I9V2</accession>
<comment type="caution">
    <text evidence="1">The sequence shown here is derived from an EMBL/GenBank/DDBJ whole genome shotgun (WGS) entry which is preliminary data.</text>
</comment>
<protein>
    <submittedName>
        <fullName evidence="1">Uncharacterized protein</fullName>
    </submittedName>
</protein>
<evidence type="ECO:0000313" key="2">
    <source>
        <dbReference type="Proteomes" id="UP001267710"/>
    </source>
</evidence>
<dbReference type="RefSeq" id="WP_309827226.1">
    <property type="nucleotide sequence ID" value="NZ_JAVIZX010000001.1"/>
</dbReference>
<evidence type="ECO:0000313" key="1">
    <source>
        <dbReference type="EMBL" id="MDR6213617.1"/>
    </source>
</evidence>
<name>A0ABU1I9V2_9BURK</name>
<proteinExistence type="predicted"/>
<keyword evidence="2" id="KW-1185">Reference proteome</keyword>